<feature type="region of interest" description="Disordered" evidence="1">
    <location>
        <begin position="21"/>
        <end position="100"/>
    </location>
</feature>
<gene>
    <name evidence="4" type="ORF">POL58_27930</name>
</gene>
<keyword evidence="2" id="KW-0732">Signal</keyword>
<comment type="caution">
    <text evidence="4">The sequence shown here is derived from an EMBL/GenBank/DDBJ whole genome shotgun (WGS) entry which is preliminary data.</text>
</comment>
<dbReference type="InterPro" id="IPR012334">
    <property type="entry name" value="Pectin_lyas_fold"/>
</dbReference>
<evidence type="ECO:0000256" key="2">
    <source>
        <dbReference type="SAM" id="SignalP"/>
    </source>
</evidence>
<dbReference type="SUPFAM" id="SSF51126">
    <property type="entry name" value="Pectin lyase-like"/>
    <property type="match status" value="1"/>
</dbReference>
<evidence type="ECO:0000313" key="4">
    <source>
        <dbReference type="EMBL" id="MDC0671608.1"/>
    </source>
</evidence>
<protein>
    <submittedName>
        <fullName evidence="4">Right-handed parallel beta-helix repeat-containing protein</fullName>
    </submittedName>
</protein>
<name>A0ABT5BBV1_9BACT</name>
<feature type="signal peptide" evidence="2">
    <location>
        <begin position="1"/>
        <end position="16"/>
    </location>
</feature>
<proteinExistence type="predicted"/>
<reference evidence="4 5" key="1">
    <citation type="submission" date="2022-11" db="EMBL/GenBank/DDBJ databases">
        <title>Minimal conservation of predation-associated metabolite biosynthetic gene clusters underscores biosynthetic potential of Myxococcota including descriptions for ten novel species: Archangium lansinium sp. nov., Myxococcus landrumus sp. nov., Nannocystis bai.</title>
        <authorList>
            <person name="Ahearne A."/>
            <person name="Stevens C."/>
            <person name="Dowd S."/>
        </authorList>
    </citation>
    <scope>NUCLEOTIDE SEQUENCE [LARGE SCALE GENOMIC DNA]</scope>
    <source>
        <strain evidence="4 5">NCELM</strain>
    </source>
</reference>
<dbReference type="Gene3D" id="2.160.20.10">
    <property type="entry name" value="Single-stranded right-handed beta-helix, Pectin lyase-like"/>
    <property type="match status" value="1"/>
</dbReference>
<feature type="chain" id="PRO_5046746444" evidence="2">
    <location>
        <begin position="17"/>
        <end position="522"/>
    </location>
</feature>
<dbReference type="InterPro" id="IPR039448">
    <property type="entry name" value="Beta_helix"/>
</dbReference>
<dbReference type="RefSeq" id="WP_272002070.1">
    <property type="nucleotide sequence ID" value="NZ_JAQNDN010000016.1"/>
</dbReference>
<dbReference type="Pfam" id="PF13229">
    <property type="entry name" value="Beta_helix"/>
    <property type="match status" value="1"/>
</dbReference>
<keyword evidence="5" id="KW-1185">Reference proteome</keyword>
<evidence type="ECO:0000256" key="1">
    <source>
        <dbReference type="SAM" id="MobiDB-lite"/>
    </source>
</evidence>
<organism evidence="4 5">
    <name type="scientific">Nannocystis radixulma</name>
    <dbReference type="NCBI Taxonomy" id="2995305"/>
    <lineage>
        <taxon>Bacteria</taxon>
        <taxon>Pseudomonadati</taxon>
        <taxon>Myxococcota</taxon>
        <taxon>Polyangia</taxon>
        <taxon>Nannocystales</taxon>
        <taxon>Nannocystaceae</taxon>
        <taxon>Nannocystis</taxon>
    </lineage>
</organism>
<evidence type="ECO:0000313" key="5">
    <source>
        <dbReference type="Proteomes" id="UP001217838"/>
    </source>
</evidence>
<feature type="domain" description="Right handed beta helix" evidence="3">
    <location>
        <begin position="194"/>
        <end position="334"/>
    </location>
</feature>
<dbReference type="InterPro" id="IPR011050">
    <property type="entry name" value="Pectin_lyase_fold/virulence"/>
</dbReference>
<feature type="compositionally biased region" description="Low complexity" evidence="1">
    <location>
        <begin position="34"/>
        <end position="97"/>
    </location>
</feature>
<dbReference type="EMBL" id="JAQNDN010000016">
    <property type="protein sequence ID" value="MDC0671608.1"/>
    <property type="molecule type" value="Genomic_DNA"/>
</dbReference>
<sequence>MRTLFSLVAPISLVLAACGSVPGDTATATETQGDTSTDSTATETATATDTSTSTAADPTEVPTTGAPTTDATTSTSATATDTGDTTTTDTGDPGVPTCGDPVHFASGKEPTQVVHVAPDGVDDPVTCGIAASPCQTIGAAVALATPGTAIRLHPGTYAADEFIEELAGTEDAPIWIGGIPGEERPVISGGTEALHLSRVRHLVIHDLEVTGASGNGINVDDGGLFEDPEATRFVVFERVFIHDIGDGGNQDCLKLSGLNDFWIFGSEFTGCSAGGSAIDHVGCHRGLILDNNFSDNGGNAIQTKGGSEDIEIRGNTMTDCGQRAINMGGSTGFEFFRPPLLENAPNAEARNIRVIANVIVGGEAALAFVGCVDCLAANNTIIRPQHWLLRVLQETVSNPAFEFEPVGNSRFINNVVVFDRNQISNHINIGPDTAAETFTFASNLWFAADQADQSSPAGDLPVAETDPIVGVDPALVDLDGDFHLTPGSPAVHSGMPLAELTGDRDHQCWADPPSRGAFELVE</sequence>
<dbReference type="InterPro" id="IPR006626">
    <property type="entry name" value="PbH1"/>
</dbReference>
<evidence type="ECO:0000259" key="3">
    <source>
        <dbReference type="Pfam" id="PF13229"/>
    </source>
</evidence>
<dbReference type="PROSITE" id="PS51257">
    <property type="entry name" value="PROKAR_LIPOPROTEIN"/>
    <property type="match status" value="1"/>
</dbReference>
<dbReference type="Proteomes" id="UP001217838">
    <property type="component" value="Unassembled WGS sequence"/>
</dbReference>
<accession>A0ABT5BBV1</accession>
<dbReference type="SMART" id="SM00710">
    <property type="entry name" value="PbH1"/>
    <property type="match status" value="4"/>
</dbReference>